<evidence type="ECO:0000313" key="3">
    <source>
        <dbReference type="Proteomes" id="UP001054945"/>
    </source>
</evidence>
<gene>
    <name evidence="2" type="ORF">CEXT_640901</name>
</gene>
<dbReference type="Proteomes" id="UP001054945">
    <property type="component" value="Unassembled WGS sequence"/>
</dbReference>
<feature type="region of interest" description="Disordered" evidence="1">
    <location>
        <begin position="68"/>
        <end position="90"/>
    </location>
</feature>
<accession>A0AAV4MZ08</accession>
<dbReference type="EMBL" id="BPLR01002655">
    <property type="protein sequence ID" value="GIX76229.1"/>
    <property type="molecule type" value="Genomic_DNA"/>
</dbReference>
<keyword evidence="3" id="KW-1185">Reference proteome</keyword>
<sequence>MRAPTLLKRTLGRNPVSRKNVWLGEGSRKDQMGQRELGSGVEVVGFFFFSCRCLEAVGRQQPNRRVRTLGRNPVSQKISGGGRARKDQMGQRELGSGVEAVVFFSLADAWKQLEVNSRIVGWWATCLQRF</sequence>
<proteinExistence type="predicted"/>
<evidence type="ECO:0000313" key="2">
    <source>
        <dbReference type="EMBL" id="GIX76229.1"/>
    </source>
</evidence>
<organism evidence="2 3">
    <name type="scientific">Caerostris extrusa</name>
    <name type="common">Bark spider</name>
    <name type="synonym">Caerostris bankana</name>
    <dbReference type="NCBI Taxonomy" id="172846"/>
    <lineage>
        <taxon>Eukaryota</taxon>
        <taxon>Metazoa</taxon>
        <taxon>Ecdysozoa</taxon>
        <taxon>Arthropoda</taxon>
        <taxon>Chelicerata</taxon>
        <taxon>Arachnida</taxon>
        <taxon>Araneae</taxon>
        <taxon>Araneomorphae</taxon>
        <taxon>Entelegynae</taxon>
        <taxon>Araneoidea</taxon>
        <taxon>Araneidae</taxon>
        <taxon>Caerostris</taxon>
    </lineage>
</organism>
<dbReference type="AlphaFoldDB" id="A0AAV4MZ08"/>
<name>A0AAV4MZ08_CAEEX</name>
<evidence type="ECO:0000256" key="1">
    <source>
        <dbReference type="SAM" id="MobiDB-lite"/>
    </source>
</evidence>
<comment type="caution">
    <text evidence="2">The sequence shown here is derived from an EMBL/GenBank/DDBJ whole genome shotgun (WGS) entry which is preliminary data.</text>
</comment>
<reference evidence="2 3" key="1">
    <citation type="submission" date="2021-06" db="EMBL/GenBank/DDBJ databases">
        <title>Caerostris extrusa draft genome.</title>
        <authorList>
            <person name="Kono N."/>
            <person name="Arakawa K."/>
        </authorList>
    </citation>
    <scope>NUCLEOTIDE SEQUENCE [LARGE SCALE GENOMIC DNA]</scope>
</reference>
<protein>
    <submittedName>
        <fullName evidence="2">Uncharacterized protein</fullName>
    </submittedName>
</protein>